<name>D2QRA1_SPILD</name>
<dbReference type="Proteomes" id="UP000002028">
    <property type="component" value="Chromosome"/>
</dbReference>
<evidence type="ECO:0008006" key="3">
    <source>
        <dbReference type="Google" id="ProtNLM"/>
    </source>
</evidence>
<evidence type="ECO:0000313" key="2">
    <source>
        <dbReference type="Proteomes" id="UP000002028"/>
    </source>
</evidence>
<keyword evidence="2" id="KW-1185">Reference proteome</keyword>
<dbReference type="HOGENOM" id="CLU_932965_0_0_10"/>
<dbReference type="STRING" id="504472.Slin_3648"/>
<dbReference type="InterPro" id="IPR036086">
    <property type="entry name" value="ParB/Sulfiredoxin_sf"/>
</dbReference>
<dbReference type="KEGG" id="sli:Slin_3648"/>
<accession>D2QRA1</accession>
<sequence>MKKILNQFGEKPLIRKEGGSLVQQEHIKKQISILAELESLIPPLLEDEYKQLEENIKNEGCREPLLVWQRSIEDGPQEEVQYLLIDGHNRYGICKRNSIDFKISLREFTDIDAVKNFMIDNQLGRRNLTPEQMSYLRGQKYNALKKKLGRPGQVESLPLHPASKSAILPKKDPIRTEQVLADQFKVSPKTIRLDASYAKGLDKLAEPLKKEVLARKVKLNKGDVIALGDRQEPISPIATPNELIAVLKSDHSPQPAITRSSADGQNVNLQYKVSQVVSLVQKLSYPSESLVSTCEEMIQTLQSIVNELKRT</sequence>
<dbReference type="SUPFAM" id="SSF110849">
    <property type="entry name" value="ParB/Sulfiredoxin"/>
    <property type="match status" value="1"/>
</dbReference>
<organism evidence="1 2">
    <name type="scientific">Spirosoma linguale (strain ATCC 33905 / DSM 74 / LMG 10896 / Claus 1)</name>
    <dbReference type="NCBI Taxonomy" id="504472"/>
    <lineage>
        <taxon>Bacteria</taxon>
        <taxon>Pseudomonadati</taxon>
        <taxon>Bacteroidota</taxon>
        <taxon>Cytophagia</taxon>
        <taxon>Cytophagales</taxon>
        <taxon>Cytophagaceae</taxon>
        <taxon>Spirosoma</taxon>
    </lineage>
</organism>
<evidence type="ECO:0000313" key="1">
    <source>
        <dbReference type="EMBL" id="ADB39655.1"/>
    </source>
</evidence>
<dbReference type="AlphaFoldDB" id="D2QRA1"/>
<gene>
    <name evidence="1" type="ordered locus">Slin_3648</name>
</gene>
<dbReference type="RefSeq" id="WP_012928174.1">
    <property type="nucleotide sequence ID" value="NC_013730.1"/>
</dbReference>
<protein>
    <recommendedName>
        <fullName evidence="3">ParB/Sulfiredoxin domain-containing protein</fullName>
    </recommendedName>
</protein>
<dbReference type="EMBL" id="CP001769">
    <property type="protein sequence ID" value="ADB39655.1"/>
    <property type="molecule type" value="Genomic_DNA"/>
</dbReference>
<dbReference type="eggNOG" id="COG1475">
    <property type="taxonomic scope" value="Bacteria"/>
</dbReference>
<reference evidence="1 2" key="1">
    <citation type="journal article" date="2010" name="Stand. Genomic Sci.">
        <title>Complete genome sequence of Spirosoma linguale type strain (1).</title>
        <authorList>
            <person name="Lail K."/>
            <person name="Sikorski J."/>
            <person name="Saunders E."/>
            <person name="Lapidus A."/>
            <person name="Glavina Del Rio T."/>
            <person name="Copeland A."/>
            <person name="Tice H."/>
            <person name="Cheng J.-F."/>
            <person name="Lucas S."/>
            <person name="Nolan M."/>
            <person name="Bruce D."/>
            <person name="Goodwin L."/>
            <person name="Pitluck S."/>
            <person name="Ivanova N."/>
            <person name="Mavromatis K."/>
            <person name="Ovchinnikova G."/>
            <person name="Pati A."/>
            <person name="Chen A."/>
            <person name="Palaniappan K."/>
            <person name="Land M."/>
            <person name="Hauser L."/>
            <person name="Chang Y.-J."/>
            <person name="Jeffries C.D."/>
            <person name="Chain P."/>
            <person name="Brettin T."/>
            <person name="Detter J.C."/>
            <person name="Schuetze A."/>
            <person name="Rohde M."/>
            <person name="Tindall B.J."/>
            <person name="Goeker M."/>
            <person name="Bristow J."/>
            <person name="Eisen J.A."/>
            <person name="Markowitz V."/>
            <person name="Hugenholtz P."/>
            <person name="Kyrpides N.C."/>
            <person name="Klenk H.-P."/>
            <person name="Chen F."/>
        </authorList>
    </citation>
    <scope>NUCLEOTIDE SEQUENCE [LARGE SCALE GENOMIC DNA]</scope>
    <source>
        <strain evidence="2">ATCC 33905 / DSM 74 / LMG 10896 / Claus 1</strain>
    </source>
</reference>
<proteinExistence type="predicted"/>
<dbReference type="Gene3D" id="3.90.1530.10">
    <property type="entry name" value="Conserved hypothetical protein from pyrococcus furiosus pfu- 392566-001, ParB domain"/>
    <property type="match status" value="1"/>
</dbReference>